<dbReference type="Pfam" id="PF01053">
    <property type="entry name" value="Cys_Met_Meta_PP"/>
    <property type="match status" value="1"/>
</dbReference>
<evidence type="ECO:0000256" key="4">
    <source>
        <dbReference type="RuleBase" id="RU362118"/>
    </source>
</evidence>
<dbReference type="AlphaFoldDB" id="A0A4Q0A246"/>
<dbReference type="InterPro" id="IPR015424">
    <property type="entry name" value="PyrdxlP-dep_Trfase"/>
</dbReference>
<comment type="cofactor">
    <cofactor evidence="1 4">
        <name>pyridoxal 5'-phosphate</name>
        <dbReference type="ChEBI" id="CHEBI:597326"/>
    </cofactor>
</comment>
<dbReference type="SUPFAM" id="SSF53383">
    <property type="entry name" value="PLP-dependent transferases"/>
    <property type="match status" value="1"/>
</dbReference>
<keyword evidence="2 3" id="KW-0663">Pyridoxal phosphate</keyword>
<dbReference type="Proteomes" id="UP000268162">
    <property type="component" value="Unassembled WGS sequence"/>
</dbReference>
<gene>
    <name evidence="5" type="ORF">BJ085DRAFT_17991</name>
</gene>
<dbReference type="GO" id="GO:0016846">
    <property type="term" value="F:carbon-sulfur lyase activity"/>
    <property type="evidence" value="ECO:0007669"/>
    <property type="project" value="TreeGrafter"/>
</dbReference>
<dbReference type="GO" id="GO:0030170">
    <property type="term" value="F:pyridoxal phosphate binding"/>
    <property type="evidence" value="ECO:0007669"/>
    <property type="project" value="InterPro"/>
</dbReference>
<dbReference type="STRING" id="215637.A0A4Q0A246"/>
<name>A0A4Q0A246_9FUNG</name>
<dbReference type="InterPro" id="IPR015422">
    <property type="entry name" value="PyrdxlP-dep_Trfase_small"/>
</dbReference>
<dbReference type="GO" id="GO:0019346">
    <property type="term" value="P:transsulfuration"/>
    <property type="evidence" value="ECO:0007669"/>
    <property type="project" value="InterPro"/>
</dbReference>
<organism evidence="5 6">
    <name type="scientific">Dimargaris cristalligena</name>
    <dbReference type="NCBI Taxonomy" id="215637"/>
    <lineage>
        <taxon>Eukaryota</taxon>
        <taxon>Fungi</taxon>
        <taxon>Fungi incertae sedis</taxon>
        <taxon>Zoopagomycota</taxon>
        <taxon>Kickxellomycotina</taxon>
        <taxon>Dimargaritomycetes</taxon>
        <taxon>Dimargaritales</taxon>
        <taxon>Dimargaritaceae</taxon>
        <taxon>Dimargaris</taxon>
    </lineage>
</organism>
<dbReference type="InterPro" id="IPR015421">
    <property type="entry name" value="PyrdxlP-dep_Trfase_major"/>
</dbReference>
<protein>
    <submittedName>
        <fullName evidence="5">Cys/Met metabolism PLP-dependent enzyme-domain-containing protein</fullName>
    </submittedName>
</protein>
<dbReference type="InterPro" id="IPR000277">
    <property type="entry name" value="Cys/Met-Metab_PyrdxlP-dep_enz"/>
</dbReference>
<dbReference type="GO" id="GO:0005737">
    <property type="term" value="C:cytoplasm"/>
    <property type="evidence" value="ECO:0007669"/>
    <property type="project" value="TreeGrafter"/>
</dbReference>
<dbReference type="OrthoDB" id="3512640at2759"/>
<accession>A0A4Q0A246</accession>
<proteinExistence type="inferred from homology"/>
<comment type="similarity">
    <text evidence="4">Belongs to the trans-sulfuration enzymes family.</text>
</comment>
<evidence type="ECO:0000256" key="3">
    <source>
        <dbReference type="PIRSR" id="PIRSR001434-2"/>
    </source>
</evidence>
<evidence type="ECO:0000313" key="5">
    <source>
        <dbReference type="EMBL" id="RKP40127.1"/>
    </source>
</evidence>
<evidence type="ECO:0000256" key="2">
    <source>
        <dbReference type="ARBA" id="ARBA00022898"/>
    </source>
</evidence>
<dbReference type="PIRSF" id="PIRSF001434">
    <property type="entry name" value="CGS"/>
    <property type="match status" value="1"/>
</dbReference>
<dbReference type="PANTHER" id="PTHR11808">
    <property type="entry name" value="TRANS-SULFURATION ENZYME FAMILY MEMBER"/>
    <property type="match status" value="1"/>
</dbReference>
<dbReference type="EMBL" id="ML002224">
    <property type="protein sequence ID" value="RKP40127.1"/>
    <property type="molecule type" value="Genomic_DNA"/>
</dbReference>
<keyword evidence="6" id="KW-1185">Reference proteome</keyword>
<dbReference type="PANTHER" id="PTHR11808:SF35">
    <property type="entry name" value="CYSTATHIONINE GAMMA-SYNTHASE (AFU_ORTHOLOGUE AFUA_7G01590)"/>
    <property type="match status" value="1"/>
</dbReference>
<sequence>MIKDTKNVILSQSSLSTLSIHADEHLSVTADVAPAISVSSTFKLPAQLGVNNYGSETHVYARESTPVRSRLETVLGAVHESGHAVTYASGLAASFALLLHLKPRRLVLAVGYHGTKAVVDLYRKKVAPIETVELMDCLREGDLVWLENPINPNGEIVDVRHYADRARAVGATIVVDATLAPPPLQQPFRQGANYIVHSSAKYLSGHSDVMGGIIVTRCCDAAKQLRIHRTVQGSFMGSLESWLLLRSLRTLDLRVRQQSRIATQLVAWLNCATRGRGYEGIPEGVIGRVRHASLQVLPKGYDLCDAFPNGFGAVFEVEFCVEAHAKVVPTLFQLTQNTTSFGGVHSSAEWRHAIDVCASPRTLRVSVGLESVEDLKRDWVRALNIAKFGEGYTQICIDATKCKL</sequence>
<evidence type="ECO:0000313" key="6">
    <source>
        <dbReference type="Proteomes" id="UP000268162"/>
    </source>
</evidence>
<dbReference type="Gene3D" id="3.40.640.10">
    <property type="entry name" value="Type I PLP-dependent aspartate aminotransferase-like (Major domain)"/>
    <property type="match status" value="1"/>
</dbReference>
<dbReference type="Gene3D" id="3.90.1150.10">
    <property type="entry name" value="Aspartate Aminotransferase, domain 1"/>
    <property type="match status" value="1"/>
</dbReference>
<feature type="modified residue" description="N6-(pyridoxal phosphate)lysine" evidence="3">
    <location>
        <position position="201"/>
    </location>
</feature>
<reference evidence="6" key="1">
    <citation type="journal article" date="2018" name="Nat. Microbiol.">
        <title>Leveraging single-cell genomics to expand the fungal tree of life.</title>
        <authorList>
            <person name="Ahrendt S.R."/>
            <person name="Quandt C.A."/>
            <person name="Ciobanu D."/>
            <person name="Clum A."/>
            <person name="Salamov A."/>
            <person name="Andreopoulos B."/>
            <person name="Cheng J.F."/>
            <person name="Woyke T."/>
            <person name="Pelin A."/>
            <person name="Henrissat B."/>
            <person name="Reynolds N.K."/>
            <person name="Benny G.L."/>
            <person name="Smith M.E."/>
            <person name="James T.Y."/>
            <person name="Grigoriev I.V."/>
        </authorList>
    </citation>
    <scope>NUCLEOTIDE SEQUENCE [LARGE SCALE GENOMIC DNA]</scope>
    <source>
        <strain evidence="6">RSA 468</strain>
    </source>
</reference>
<evidence type="ECO:0000256" key="1">
    <source>
        <dbReference type="ARBA" id="ARBA00001933"/>
    </source>
</evidence>